<keyword evidence="2" id="KW-0472">Membrane</keyword>
<name>A0A8J7KHT4_9ACTN</name>
<evidence type="ECO:0000256" key="1">
    <source>
        <dbReference type="SAM" id="MobiDB-lite"/>
    </source>
</evidence>
<evidence type="ECO:0000313" key="4">
    <source>
        <dbReference type="Proteomes" id="UP000622552"/>
    </source>
</evidence>
<keyword evidence="2" id="KW-1133">Transmembrane helix</keyword>
<dbReference type="Pfam" id="PF04977">
    <property type="entry name" value="DivIC"/>
    <property type="match status" value="1"/>
</dbReference>
<keyword evidence="3" id="KW-0131">Cell cycle</keyword>
<dbReference type="InterPro" id="IPR007060">
    <property type="entry name" value="FtsL/DivIC"/>
</dbReference>
<evidence type="ECO:0000256" key="2">
    <source>
        <dbReference type="SAM" id="Phobius"/>
    </source>
</evidence>
<keyword evidence="2" id="KW-0812">Transmembrane</keyword>
<dbReference type="AlphaFoldDB" id="A0A8J7KHT4"/>
<proteinExistence type="predicted"/>
<evidence type="ECO:0000313" key="3">
    <source>
        <dbReference type="EMBL" id="MBG6138960.1"/>
    </source>
</evidence>
<sequence length="168" mass="18491">MSRTPGRQGPGRRTTRSGSRPAAARRPAAPGAAQRTRPPRQRKFTGRAAILGILLATLVLAYAYPVRTYLTQNAEMARVEDQLRAQQTRIDSLSLQRKKWDDPQYFAQQARERLQLVLPGDTAYRVTDSVAGGAPDGEGSSRGKAASDGPWYGKLWSSTKAADKPRRK</sequence>
<feature type="compositionally biased region" description="Low complexity" evidence="1">
    <location>
        <begin position="16"/>
        <end position="36"/>
    </location>
</feature>
<keyword evidence="3" id="KW-0132">Cell division</keyword>
<gene>
    <name evidence="3" type="ORF">IW245_005154</name>
</gene>
<keyword evidence="4" id="KW-1185">Reference proteome</keyword>
<dbReference type="EMBL" id="JADOUF010000001">
    <property type="protein sequence ID" value="MBG6138960.1"/>
    <property type="molecule type" value="Genomic_DNA"/>
</dbReference>
<organism evidence="3 4">
    <name type="scientific">Longispora fulva</name>
    <dbReference type="NCBI Taxonomy" id="619741"/>
    <lineage>
        <taxon>Bacteria</taxon>
        <taxon>Bacillati</taxon>
        <taxon>Actinomycetota</taxon>
        <taxon>Actinomycetes</taxon>
        <taxon>Micromonosporales</taxon>
        <taxon>Micromonosporaceae</taxon>
        <taxon>Longispora</taxon>
    </lineage>
</organism>
<reference evidence="3" key="1">
    <citation type="submission" date="2020-11" db="EMBL/GenBank/DDBJ databases">
        <title>Sequencing the genomes of 1000 actinobacteria strains.</title>
        <authorList>
            <person name="Klenk H.-P."/>
        </authorList>
    </citation>
    <scope>NUCLEOTIDE SEQUENCE</scope>
    <source>
        <strain evidence="3">DSM 45356</strain>
    </source>
</reference>
<comment type="caution">
    <text evidence="3">The sequence shown here is derived from an EMBL/GenBank/DDBJ whole genome shotgun (WGS) entry which is preliminary data.</text>
</comment>
<dbReference type="RefSeq" id="WP_197005663.1">
    <property type="nucleotide sequence ID" value="NZ_BONS01000011.1"/>
</dbReference>
<feature type="region of interest" description="Disordered" evidence="1">
    <location>
        <begin position="128"/>
        <end position="168"/>
    </location>
</feature>
<protein>
    <submittedName>
        <fullName evidence="3">Cell division protein FtsB</fullName>
    </submittedName>
</protein>
<feature type="region of interest" description="Disordered" evidence="1">
    <location>
        <begin position="1"/>
        <end position="42"/>
    </location>
</feature>
<accession>A0A8J7KHT4</accession>
<feature type="transmembrane region" description="Helical" evidence="2">
    <location>
        <begin position="44"/>
        <end position="64"/>
    </location>
</feature>
<dbReference type="GO" id="GO:0051301">
    <property type="term" value="P:cell division"/>
    <property type="evidence" value="ECO:0007669"/>
    <property type="project" value="UniProtKB-KW"/>
</dbReference>
<dbReference type="Proteomes" id="UP000622552">
    <property type="component" value="Unassembled WGS sequence"/>
</dbReference>